<name>A0A3L7DZ27_9GAMM</name>
<reference evidence="6 7" key="1">
    <citation type="submission" date="2018-07" db="EMBL/GenBank/DDBJ databases">
        <title>Halioglobus sp. genome submission.</title>
        <authorList>
            <person name="Ye M.-Q."/>
            <person name="Du Z.-J."/>
        </authorList>
    </citation>
    <scope>NUCLEOTIDE SEQUENCE [LARGE SCALE GENOMIC DNA]</scope>
    <source>
        <strain evidence="6 7">U0301</strain>
    </source>
</reference>
<comment type="caution">
    <text evidence="6">The sequence shown here is derived from an EMBL/GenBank/DDBJ whole genome shotgun (WGS) entry which is preliminary data.</text>
</comment>
<dbReference type="Proteomes" id="UP000265509">
    <property type="component" value="Unassembled WGS sequence"/>
</dbReference>
<protein>
    <recommendedName>
        <fullName evidence="5">Hemerythrin-like domain-containing protein</fullName>
    </recommendedName>
</protein>
<keyword evidence="4" id="KW-0408">Iron</keyword>
<dbReference type="GO" id="GO:0005344">
    <property type="term" value="F:oxygen carrier activity"/>
    <property type="evidence" value="ECO:0007669"/>
    <property type="project" value="UniProtKB-KW"/>
</dbReference>
<proteinExistence type="inferred from homology"/>
<dbReference type="PROSITE" id="PS00550">
    <property type="entry name" value="HEMERYTHRINS"/>
    <property type="match status" value="1"/>
</dbReference>
<keyword evidence="7" id="KW-1185">Reference proteome</keyword>
<dbReference type="PANTHER" id="PTHR37164:SF1">
    <property type="entry name" value="BACTERIOHEMERYTHRIN"/>
    <property type="match status" value="1"/>
</dbReference>
<evidence type="ECO:0000256" key="3">
    <source>
        <dbReference type="ARBA" id="ARBA00022723"/>
    </source>
</evidence>
<sequence>MAIDFPGWQTGAMRKTSELIWQDAQHQVLFEILDEIAEPGCSVDVLSKLLLYTETHFALEERYMELLDYPDRDDHREAHDRFREEINQLLQPGQDLDAAFRELISTYLTEWLTRHVFGVDKELEAFILRSSAK</sequence>
<dbReference type="InterPro" id="IPR035938">
    <property type="entry name" value="Hemerythrin-like_sf"/>
</dbReference>
<dbReference type="OrthoDB" id="9813903at2"/>
<keyword evidence="3" id="KW-0479">Metal-binding</keyword>
<evidence type="ECO:0000313" key="6">
    <source>
        <dbReference type="EMBL" id="RLQ21800.1"/>
    </source>
</evidence>
<keyword evidence="2" id="KW-0561">Oxygen transport</keyword>
<dbReference type="InterPro" id="IPR012827">
    <property type="entry name" value="Hemerythrin_metal-bd"/>
</dbReference>
<dbReference type="Pfam" id="PF01814">
    <property type="entry name" value="Hemerythrin"/>
    <property type="match status" value="1"/>
</dbReference>
<dbReference type="InterPro" id="IPR016131">
    <property type="entry name" value="Haemerythrin_Fe_BS"/>
</dbReference>
<evidence type="ECO:0000259" key="5">
    <source>
        <dbReference type="Pfam" id="PF01814"/>
    </source>
</evidence>
<keyword evidence="2" id="KW-0813">Transport</keyword>
<dbReference type="EMBL" id="QRAN01000010">
    <property type="protein sequence ID" value="RLQ21800.1"/>
    <property type="molecule type" value="Genomic_DNA"/>
</dbReference>
<dbReference type="GO" id="GO:0046872">
    <property type="term" value="F:metal ion binding"/>
    <property type="evidence" value="ECO:0007669"/>
    <property type="project" value="UniProtKB-KW"/>
</dbReference>
<dbReference type="SUPFAM" id="SSF47188">
    <property type="entry name" value="Hemerythrin-like"/>
    <property type="match status" value="1"/>
</dbReference>
<dbReference type="Gene3D" id="1.20.120.50">
    <property type="entry name" value="Hemerythrin-like"/>
    <property type="match status" value="1"/>
</dbReference>
<evidence type="ECO:0000256" key="1">
    <source>
        <dbReference type="ARBA" id="ARBA00010587"/>
    </source>
</evidence>
<feature type="domain" description="Hemerythrin-like" evidence="5">
    <location>
        <begin position="23"/>
        <end position="124"/>
    </location>
</feature>
<evidence type="ECO:0000256" key="4">
    <source>
        <dbReference type="ARBA" id="ARBA00023004"/>
    </source>
</evidence>
<evidence type="ECO:0000256" key="2">
    <source>
        <dbReference type="ARBA" id="ARBA00022621"/>
    </source>
</evidence>
<organism evidence="6 7">
    <name type="scientific">Seongchinamella sediminis</name>
    <dbReference type="NCBI Taxonomy" id="2283635"/>
    <lineage>
        <taxon>Bacteria</taxon>
        <taxon>Pseudomonadati</taxon>
        <taxon>Pseudomonadota</taxon>
        <taxon>Gammaproteobacteria</taxon>
        <taxon>Cellvibrionales</taxon>
        <taxon>Halieaceae</taxon>
        <taxon>Seongchinamella</taxon>
    </lineage>
</organism>
<dbReference type="AlphaFoldDB" id="A0A3L7DZ27"/>
<dbReference type="InterPro" id="IPR012312">
    <property type="entry name" value="Hemerythrin-like"/>
</dbReference>
<dbReference type="InterPro" id="IPR050669">
    <property type="entry name" value="Hemerythrin"/>
</dbReference>
<evidence type="ECO:0000313" key="7">
    <source>
        <dbReference type="Proteomes" id="UP000265509"/>
    </source>
</evidence>
<accession>A0A3L7DZ27</accession>
<dbReference type="PANTHER" id="PTHR37164">
    <property type="entry name" value="BACTERIOHEMERYTHRIN"/>
    <property type="match status" value="1"/>
</dbReference>
<dbReference type="CDD" id="cd12107">
    <property type="entry name" value="Hemerythrin"/>
    <property type="match status" value="1"/>
</dbReference>
<comment type="similarity">
    <text evidence="1">Belongs to the hemerythrin family.</text>
</comment>
<dbReference type="NCBIfam" id="TIGR02481">
    <property type="entry name" value="hemeryth_dom"/>
    <property type="match status" value="1"/>
</dbReference>
<gene>
    <name evidence="6" type="ORF">DWB85_10965</name>
</gene>